<protein>
    <submittedName>
        <fullName evidence="1">Uncharacterized protein</fullName>
    </submittedName>
</protein>
<dbReference type="KEGG" id="lsx:H8B22_14340"/>
<name>A0A7H0FX56_9GAMM</name>
<evidence type="ECO:0000313" key="2">
    <source>
        <dbReference type="Proteomes" id="UP000516018"/>
    </source>
</evidence>
<organism evidence="1 2">
    <name type="scientific">Agrilutibacter terrestris</name>
    <dbReference type="NCBI Taxonomy" id="2865112"/>
    <lineage>
        <taxon>Bacteria</taxon>
        <taxon>Pseudomonadati</taxon>
        <taxon>Pseudomonadota</taxon>
        <taxon>Gammaproteobacteria</taxon>
        <taxon>Lysobacterales</taxon>
        <taxon>Lysobacteraceae</taxon>
        <taxon>Agrilutibacter</taxon>
    </lineage>
</organism>
<reference evidence="1 2" key="1">
    <citation type="submission" date="2020-08" db="EMBL/GenBank/DDBJ databases">
        <title>Lysobacter sp. II4 sp. nov., isolated from soil.</title>
        <authorList>
            <person name="Woo C.Y."/>
            <person name="Kim J."/>
        </authorList>
    </citation>
    <scope>NUCLEOTIDE SEQUENCE [LARGE SCALE GENOMIC DNA]</scope>
    <source>
        <strain evidence="1 2">II4</strain>
    </source>
</reference>
<proteinExistence type="predicted"/>
<evidence type="ECO:0000313" key="1">
    <source>
        <dbReference type="EMBL" id="QNP40622.1"/>
    </source>
</evidence>
<dbReference type="RefSeq" id="WP_187712063.1">
    <property type="nucleotide sequence ID" value="NZ_CP060820.1"/>
</dbReference>
<gene>
    <name evidence="1" type="ORF">H8B22_14340</name>
</gene>
<dbReference type="EMBL" id="CP060820">
    <property type="protein sequence ID" value="QNP40622.1"/>
    <property type="molecule type" value="Genomic_DNA"/>
</dbReference>
<dbReference type="Proteomes" id="UP000516018">
    <property type="component" value="Chromosome"/>
</dbReference>
<keyword evidence="2" id="KW-1185">Reference proteome</keyword>
<dbReference type="AlphaFoldDB" id="A0A7H0FX56"/>
<sequence length="63" mass="7094">MDAIGIFSEERTPDELGQPGKLISRRLNTFSGPSGYAIREQITRGDAWQMDVLDRIGPLEWDS</sequence>
<accession>A0A7H0FX56</accession>